<feature type="modified residue" description="4-aspartylphosphate" evidence="8">
    <location>
        <position position="60"/>
    </location>
</feature>
<evidence type="ECO:0000256" key="5">
    <source>
        <dbReference type="ARBA" id="ARBA00022741"/>
    </source>
</evidence>
<dbReference type="PANTHER" id="PTHR41523">
    <property type="entry name" value="TWO-COMPONENT SYSTEM SENSOR PROTEIN"/>
    <property type="match status" value="1"/>
</dbReference>
<dbReference type="InterPro" id="IPR036890">
    <property type="entry name" value="HATPase_C_sf"/>
</dbReference>
<dbReference type="Gene3D" id="3.30.565.10">
    <property type="entry name" value="Histidine kinase-like ATPase, C-terminal domain"/>
    <property type="match status" value="1"/>
</dbReference>
<reference evidence="11 12" key="1">
    <citation type="submission" date="2017-06" db="EMBL/GenBank/DDBJ databases">
        <authorList>
            <person name="Kim H.J."/>
            <person name="Triplett B.A."/>
        </authorList>
    </citation>
    <scope>NUCLEOTIDE SEQUENCE [LARGE SCALE GENOMIC DNA]</scope>
    <source>
        <strain evidence="11 12">B29T1</strain>
    </source>
</reference>
<keyword evidence="4" id="KW-0808">Transferase</keyword>
<dbReference type="Gene3D" id="3.30.450.20">
    <property type="entry name" value="PAS domain"/>
    <property type="match status" value="1"/>
</dbReference>
<dbReference type="SUPFAM" id="SSF55874">
    <property type="entry name" value="ATPase domain of HSP90 chaperone/DNA topoisomerase II/histidine kinase"/>
    <property type="match status" value="1"/>
</dbReference>
<dbReference type="PANTHER" id="PTHR41523:SF8">
    <property type="entry name" value="ETHYLENE RESPONSE SENSOR PROTEIN"/>
    <property type="match status" value="1"/>
</dbReference>
<evidence type="ECO:0000256" key="8">
    <source>
        <dbReference type="PROSITE-ProRule" id="PRU00169"/>
    </source>
</evidence>
<dbReference type="InterPro" id="IPR011006">
    <property type="entry name" value="CheY-like_superfamily"/>
</dbReference>
<dbReference type="InterPro" id="IPR001789">
    <property type="entry name" value="Sig_transdc_resp-reg_receiver"/>
</dbReference>
<dbReference type="Pfam" id="PF07568">
    <property type="entry name" value="HisKA_2"/>
    <property type="match status" value="1"/>
</dbReference>
<dbReference type="PROSITE" id="PS50109">
    <property type="entry name" value="HIS_KIN"/>
    <property type="match status" value="1"/>
</dbReference>
<dbReference type="EC" id="2.7.13.3" evidence="2"/>
<evidence type="ECO:0000256" key="6">
    <source>
        <dbReference type="ARBA" id="ARBA00022777"/>
    </source>
</evidence>
<dbReference type="InterPro" id="IPR005467">
    <property type="entry name" value="His_kinase_dom"/>
</dbReference>
<dbReference type="AlphaFoldDB" id="A0A212Q9F1"/>
<evidence type="ECO:0000256" key="4">
    <source>
        <dbReference type="ARBA" id="ARBA00022679"/>
    </source>
</evidence>
<evidence type="ECO:0000256" key="7">
    <source>
        <dbReference type="ARBA" id="ARBA00022840"/>
    </source>
</evidence>
<dbReference type="PROSITE" id="PS50110">
    <property type="entry name" value="RESPONSE_REGULATORY"/>
    <property type="match status" value="1"/>
</dbReference>
<evidence type="ECO:0000256" key="2">
    <source>
        <dbReference type="ARBA" id="ARBA00012438"/>
    </source>
</evidence>
<evidence type="ECO:0000313" key="12">
    <source>
        <dbReference type="Proteomes" id="UP000197065"/>
    </source>
</evidence>
<dbReference type="Gene3D" id="3.40.50.2300">
    <property type="match status" value="1"/>
</dbReference>
<dbReference type="SMART" id="SM00387">
    <property type="entry name" value="HATPase_c"/>
    <property type="match status" value="1"/>
</dbReference>
<dbReference type="GO" id="GO:0004673">
    <property type="term" value="F:protein histidine kinase activity"/>
    <property type="evidence" value="ECO:0007669"/>
    <property type="project" value="UniProtKB-EC"/>
</dbReference>
<proteinExistence type="predicted"/>
<dbReference type="GO" id="GO:0005524">
    <property type="term" value="F:ATP binding"/>
    <property type="evidence" value="ECO:0007669"/>
    <property type="project" value="UniProtKB-KW"/>
</dbReference>
<organism evidence="11 12">
    <name type="scientific">Arboricoccus pini</name>
    <dbReference type="NCBI Taxonomy" id="1963835"/>
    <lineage>
        <taxon>Bacteria</taxon>
        <taxon>Pseudomonadati</taxon>
        <taxon>Pseudomonadota</taxon>
        <taxon>Alphaproteobacteria</taxon>
        <taxon>Geminicoccales</taxon>
        <taxon>Geminicoccaceae</taxon>
        <taxon>Arboricoccus</taxon>
    </lineage>
</organism>
<dbReference type="InterPro" id="IPR011495">
    <property type="entry name" value="Sig_transdc_His_kin_sub2_dim/P"/>
</dbReference>
<keyword evidence="5" id="KW-0547">Nucleotide-binding</keyword>
<keyword evidence="6 11" id="KW-0418">Kinase</keyword>
<dbReference type="CDD" id="cd16936">
    <property type="entry name" value="HATPase_RsbW-like"/>
    <property type="match status" value="1"/>
</dbReference>
<name>A0A212Q9F1_9PROT</name>
<keyword evidence="12" id="KW-1185">Reference proteome</keyword>
<comment type="catalytic activity">
    <reaction evidence="1">
        <text>ATP + protein L-histidine = ADP + protein N-phospho-L-histidine.</text>
        <dbReference type="EC" id="2.7.13.3"/>
    </reaction>
</comment>
<keyword evidence="7" id="KW-0067">ATP-binding</keyword>
<evidence type="ECO:0000256" key="3">
    <source>
        <dbReference type="ARBA" id="ARBA00022553"/>
    </source>
</evidence>
<sequence length="353" mass="38082">MIDSYAGQVRRVLFIDDDEGLRRLVTKDLQRHHCEVIAVGDALEGMRLIKEQAFDVIVLDHIMPNQDGIATLEVLKDFADPPPAIYLTGSDEARIAVAALKAGAVDYVIKDVGGNFLPLLRRAIDLAIQQSAFRRAHEAAQQAVREARDRAEALLSEVNHRVANSLQLVSSLVRLQASGVADPAAHHVLQETEHRILAIAQVHKRLYSSGDVRFVDAADYLGPLVEELAASLETQSVTSSIMPIRLPTDMAISLGVIVSELVTNAAKYAYPQGEAGAIRVTLDRMADEALRLVVEDEGVGYSPDAPARGSGMGTRIVRTMAGSIEATIDIASSEAGTKVQLIFPLESPGPSEI</sequence>
<evidence type="ECO:0000259" key="9">
    <source>
        <dbReference type="PROSITE" id="PS50109"/>
    </source>
</evidence>
<dbReference type="CDD" id="cd00156">
    <property type="entry name" value="REC"/>
    <property type="match status" value="1"/>
</dbReference>
<dbReference type="SMART" id="SM00448">
    <property type="entry name" value="REC"/>
    <property type="match status" value="1"/>
</dbReference>
<dbReference type="OrthoDB" id="9767435at2"/>
<accession>A0A212Q9F1</accession>
<feature type="domain" description="Response regulatory" evidence="10">
    <location>
        <begin position="11"/>
        <end position="125"/>
    </location>
</feature>
<dbReference type="Proteomes" id="UP000197065">
    <property type="component" value="Unassembled WGS sequence"/>
</dbReference>
<gene>
    <name evidence="11" type="ORF">SAMN07250955_101512</name>
</gene>
<evidence type="ECO:0000256" key="1">
    <source>
        <dbReference type="ARBA" id="ARBA00000085"/>
    </source>
</evidence>
<dbReference type="EMBL" id="FYEH01000001">
    <property type="protein sequence ID" value="SNB55983.1"/>
    <property type="molecule type" value="Genomic_DNA"/>
</dbReference>
<evidence type="ECO:0000259" key="10">
    <source>
        <dbReference type="PROSITE" id="PS50110"/>
    </source>
</evidence>
<keyword evidence="3 8" id="KW-0597">Phosphoprotein</keyword>
<feature type="domain" description="Histidine kinase" evidence="9">
    <location>
        <begin position="257"/>
        <end position="347"/>
    </location>
</feature>
<protein>
    <recommendedName>
        <fullName evidence="2">histidine kinase</fullName>
        <ecNumber evidence="2">2.7.13.3</ecNumber>
    </recommendedName>
</protein>
<dbReference type="SUPFAM" id="SSF52172">
    <property type="entry name" value="CheY-like"/>
    <property type="match status" value="1"/>
</dbReference>
<evidence type="ECO:0000313" key="11">
    <source>
        <dbReference type="EMBL" id="SNB55983.1"/>
    </source>
</evidence>
<dbReference type="Pfam" id="PF02518">
    <property type="entry name" value="HATPase_c"/>
    <property type="match status" value="1"/>
</dbReference>
<dbReference type="GO" id="GO:0000160">
    <property type="term" value="P:phosphorelay signal transduction system"/>
    <property type="evidence" value="ECO:0007669"/>
    <property type="project" value="InterPro"/>
</dbReference>
<dbReference type="RefSeq" id="WP_088559795.1">
    <property type="nucleotide sequence ID" value="NZ_FYEH01000001.1"/>
</dbReference>
<dbReference type="Pfam" id="PF00072">
    <property type="entry name" value="Response_reg"/>
    <property type="match status" value="1"/>
</dbReference>
<dbReference type="InterPro" id="IPR003594">
    <property type="entry name" value="HATPase_dom"/>
</dbReference>